<sequence length="263" mass="27975">MVPVQADSSSFVIISRVGPQDNSADITGLSSRGPKDLPVPIQKFLKGQPTVLGVIQLFTGITQIAAGIVLCIAMASRYHVISGSGVPFWTGVMYMISGALSVAASSKPTLGKMKSSMALNIVSCVCAAIAVIIYIVIILDIRYYRAHQAMCVCYELNSTCKGSFYPQTVITGMVAVLFILTIVELCVSLSTSIFACKGLCRTSFNEMDGPSLKWKRPERSGGCSQTTTHCSCVVQTVVVYQTATMTTDHSSTAAGDMKPSQDG</sequence>
<evidence type="ECO:0000313" key="7">
    <source>
        <dbReference type="Ensembl" id="ENSXETP00000118057"/>
    </source>
</evidence>
<feature type="transmembrane region" description="Helical" evidence="6">
    <location>
        <begin position="164"/>
        <end position="187"/>
    </location>
</feature>
<evidence type="ECO:0008006" key="8">
    <source>
        <dbReference type="Google" id="ProtNLM"/>
    </source>
</evidence>
<dbReference type="PANTHER" id="PTHR23320">
    <property type="entry name" value="MEMBRANE-SPANNING 4-DOMAINS SUBFAMILY A MS4A -RELATED"/>
    <property type="match status" value="1"/>
</dbReference>
<protein>
    <recommendedName>
        <fullName evidence="8">Ms4a1 protein</fullName>
    </recommendedName>
</protein>
<dbReference type="AlphaFoldDB" id="A0A803KCG3"/>
<name>A0A803KCG3_XENTR</name>
<dbReference type="InterPro" id="IPR007237">
    <property type="entry name" value="CD20-like"/>
</dbReference>
<comment type="subcellular location">
    <subcellularLocation>
        <location evidence="1">Membrane</location>
        <topology evidence="1">Multi-pass membrane protein</topology>
    </subcellularLocation>
</comment>
<dbReference type="InterPro" id="IPR030417">
    <property type="entry name" value="MS4A"/>
</dbReference>
<dbReference type="InParanoid" id="A0A803KCG3"/>
<dbReference type="Pfam" id="PF04103">
    <property type="entry name" value="CD20"/>
    <property type="match status" value="1"/>
</dbReference>
<dbReference type="PANTHER" id="PTHR23320:SF128">
    <property type="entry name" value="MEMBRANE-SPANNING 4-DOMAINS SUBFAMILY A MEMBER 4A"/>
    <property type="match status" value="1"/>
</dbReference>
<evidence type="ECO:0000256" key="5">
    <source>
        <dbReference type="ARBA" id="ARBA00023136"/>
    </source>
</evidence>
<keyword evidence="4 6" id="KW-1133">Transmembrane helix</keyword>
<feature type="transmembrane region" description="Helical" evidence="6">
    <location>
        <begin position="87"/>
        <end position="105"/>
    </location>
</feature>
<keyword evidence="3 6" id="KW-0812">Transmembrane</keyword>
<comment type="similarity">
    <text evidence="2">Belongs to the MS4A family.</text>
</comment>
<reference evidence="7" key="2">
    <citation type="submission" date="2021-03" db="UniProtKB">
        <authorList>
            <consortium name="Ensembl"/>
        </authorList>
    </citation>
    <scope>IDENTIFICATION</scope>
</reference>
<accession>A0A803KCG3</accession>
<dbReference type="Ensembl" id="ENSXETT00000121948">
    <property type="protein sequence ID" value="ENSXETP00000118057"/>
    <property type="gene ID" value="ENSXETG00000047258"/>
</dbReference>
<keyword evidence="5 6" id="KW-0472">Membrane</keyword>
<feature type="transmembrane region" description="Helical" evidence="6">
    <location>
        <begin position="51"/>
        <end position="75"/>
    </location>
</feature>
<proteinExistence type="inferred from homology"/>
<dbReference type="FunCoup" id="A0A803KCG3">
    <property type="interactions" value="107"/>
</dbReference>
<feature type="transmembrane region" description="Helical" evidence="6">
    <location>
        <begin position="117"/>
        <end position="144"/>
    </location>
</feature>
<reference evidence="7" key="1">
    <citation type="journal article" date="2010" name="Science">
        <title>The genome of the Western clawed frog Xenopus tropicalis.</title>
        <authorList>
            <person name="Hellsten U."/>
            <person name="Harland R.M."/>
            <person name="Gilchrist M.J."/>
            <person name="Hendrix D."/>
            <person name="Jurka J."/>
            <person name="Kapitonov V."/>
            <person name="Ovcharenko I."/>
            <person name="Putnam N.H."/>
            <person name="Shu S."/>
            <person name="Taher L."/>
            <person name="Blitz I.L."/>
            <person name="Blumberg B."/>
            <person name="Dichmann D.S."/>
            <person name="Dubchak I."/>
            <person name="Amaya E."/>
            <person name="Detter J.C."/>
            <person name="Fletcher R."/>
            <person name="Gerhard D.S."/>
            <person name="Goodstein D."/>
            <person name="Graves T."/>
            <person name="Grigoriev I.V."/>
            <person name="Grimwood J."/>
            <person name="Kawashima T."/>
            <person name="Lindquist E."/>
            <person name="Lucas S.M."/>
            <person name="Mead P.E."/>
            <person name="Mitros T."/>
            <person name="Ogino H."/>
            <person name="Ohta Y."/>
            <person name="Poliakov A.V."/>
            <person name="Pollet N."/>
            <person name="Robert J."/>
            <person name="Salamov A."/>
            <person name="Sater A.K."/>
            <person name="Schmutz J."/>
            <person name="Terry A."/>
            <person name="Vize P.D."/>
            <person name="Warren W.C."/>
            <person name="Wells D."/>
            <person name="Wills A."/>
            <person name="Wilson R.K."/>
            <person name="Zimmerman L.B."/>
            <person name="Zorn A.M."/>
            <person name="Grainger R."/>
            <person name="Grammer T."/>
            <person name="Khokha M.K."/>
            <person name="Richardson P.M."/>
            <person name="Rokhsar D.S."/>
        </authorList>
    </citation>
    <scope>NUCLEOTIDE SEQUENCE [LARGE SCALE GENOMIC DNA]</scope>
    <source>
        <strain evidence="7">Nigerian</strain>
    </source>
</reference>
<dbReference type="GeneTree" id="ENSGT00940000163727"/>
<evidence type="ECO:0000256" key="1">
    <source>
        <dbReference type="ARBA" id="ARBA00004141"/>
    </source>
</evidence>
<evidence type="ECO:0000256" key="4">
    <source>
        <dbReference type="ARBA" id="ARBA00022989"/>
    </source>
</evidence>
<evidence type="ECO:0000256" key="2">
    <source>
        <dbReference type="ARBA" id="ARBA00009565"/>
    </source>
</evidence>
<evidence type="ECO:0000256" key="6">
    <source>
        <dbReference type="SAM" id="Phobius"/>
    </source>
</evidence>
<organism evidence="7">
    <name type="scientific">Xenopus tropicalis</name>
    <name type="common">Western clawed frog</name>
    <name type="synonym">Silurana tropicalis</name>
    <dbReference type="NCBI Taxonomy" id="8364"/>
    <lineage>
        <taxon>Eukaryota</taxon>
        <taxon>Metazoa</taxon>
        <taxon>Chordata</taxon>
        <taxon>Craniata</taxon>
        <taxon>Vertebrata</taxon>
        <taxon>Euteleostomi</taxon>
        <taxon>Amphibia</taxon>
        <taxon>Batrachia</taxon>
        <taxon>Anura</taxon>
        <taxon>Pipoidea</taxon>
        <taxon>Pipidae</taxon>
        <taxon>Xenopodinae</taxon>
        <taxon>Xenopus</taxon>
        <taxon>Silurana</taxon>
    </lineage>
</organism>
<dbReference type="GO" id="GO:0016020">
    <property type="term" value="C:membrane"/>
    <property type="evidence" value="ECO:0007669"/>
    <property type="project" value="UniProtKB-SubCell"/>
</dbReference>
<evidence type="ECO:0000256" key="3">
    <source>
        <dbReference type="ARBA" id="ARBA00022692"/>
    </source>
</evidence>